<protein>
    <submittedName>
        <fullName evidence="1">Uncharacterized protein</fullName>
    </submittedName>
</protein>
<name>A0A8J8SYS4_HALGN</name>
<reference evidence="1" key="1">
    <citation type="submission" date="2019-06" db="EMBL/GenBank/DDBJ databases">
        <authorList>
            <person name="Zheng W."/>
        </authorList>
    </citation>
    <scope>NUCLEOTIDE SEQUENCE</scope>
    <source>
        <strain evidence="1">QDHG01</strain>
    </source>
</reference>
<comment type="caution">
    <text evidence="1">The sequence shown here is derived from an EMBL/GenBank/DDBJ whole genome shotgun (WGS) entry which is preliminary data.</text>
</comment>
<proteinExistence type="predicted"/>
<evidence type="ECO:0000313" key="1">
    <source>
        <dbReference type="EMBL" id="TNV75575.1"/>
    </source>
</evidence>
<organism evidence="1 2">
    <name type="scientific">Halteria grandinella</name>
    <dbReference type="NCBI Taxonomy" id="5974"/>
    <lineage>
        <taxon>Eukaryota</taxon>
        <taxon>Sar</taxon>
        <taxon>Alveolata</taxon>
        <taxon>Ciliophora</taxon>
        <taxon>Intramacronucleata</taxon>
        <taxon>Spirotrichea</taxon>
        <taxon>Stichotrichia</taxon>
        <taxon>Sporadotrichida</taxon>
        <taxon>Halteriidae</taxon>
        <taxon>Halteria</taxon>
    </lineage>
</organism>
<evidence type="ECO:0000313" key="2">
    <source>
        <dbReference type="Proteomes" id="UP000785679"/>
    </source>
</evidence>
<sequence>MQRIQKCMRILASSMAYESLFPRNYRRNICISLMDLRSQLILLGAQLFDEQQSFQYCVRINPLLIYRVLLCQVLEEILEGSTLQCALTIGSC</sequence>
<dbReference type="AlphaFoldDB" id="A0A8J8SYS4"/>
<gene>
    <name evidence="1" type="ORF">FGO68_gene10990</name>
</gene>
<keyword evidence="2" id="KW-1185">Reference proteome</keyword>
<dbReference type="EMBL" id="RRYP01015280">
    <property type="protein sequence ID" value="TNV75575.1"/>
    <property type="molecule type" value="Genomic_DNA"/>
</dbReference>
<dbReference type="Proteomes" id="UP000785679">
    <property type="component" value="Unassembled WGS sequence"/>
</dbReference>
<accession>A0A8J8SYS4</accession>